<evidence type="ECO:0000313" key="1">
    <source>
        <dbReference type="EMBL" id="VEI61931.1"/>
    </source>
</evidence>
<accession>A0A3S5F155</accession>
<dbReference type="EMBL" id="LR134492">
    <property type="protein sequence ID" value="VEI61931.1"/>
    <property type="molecule type" value="Genomic_DNA"/>
</dbReference>
<proteinExistence type="predicted"/>
<evidence type="ECO:0000313" key="2">
    <source>
        <dbReference type="Proteomes" id="UP000270487"/>
    </source>
</evidence>
<name>A0A3S5F155_SERFO</name>
<dbReference type="AlphaFoldDB" id="A0A3S5F155"/>
<sequence>MSLLFLSIKMYKNLRTMPTLGLSSVYINNGVVKYDPLKGALYVDESNMDTHGGTWPPVSNCCNWLRIIVTRLVATVF</sequence>
<reference evidence="1 2" key="1">
    <citation type="submission" date="2018-12" db="EMBL/GenBank/DDBJ databases">
        <authorList>
            <consortium name="Pathogen Informatics"/>
        </authorList>
    </citation>
    <scope>NUCLEOTIDE SEQUENCE [LARGE SCALE GENOMIC DNA]</scope>
    <source>
        <strain evidence="1 2">NCTC13193</strain>
    </source>
</reference>
<dbReference type="Proteomes" id="UP000270487">
    <property type="component" value="Chromosome"/>
</dbReference>
<gene>
    <name evidence="1" type="ORF">NCTC13193_00107</name>
</gene>
<protein>
    <submittedName>
        <fullName evidence="1">Uncharacterized protein</fullName>
    </submittedName>
</protein>
<organism evidence="1 2">
    <name type="scientific">Serratia fonticola</name>
    <dbReference type="NCBI Taxonomy" id="47917"/>
    <lineage>
        <taxon>Bacteria</taxon>
        <taxon>Pseudomonadati</taxon>
        <taxon>Pseudomonadota</taxon>
        <taxon>Gammaproteobacteria</taxon>
        <taxon>Enterobacterales</taxon>
        <taxon>Yersiniaceae</taxon>
        <taxon>Serratia</taxon>
    </lineage>
</organism>